<dbReference type="Gene3D" id="1.10.10.10">
    <property type="entry name" value="Winged helix-like DNA-binding domain superfamily/Winged helix DNA-binding domain"/>
    <property type="match status" value="1"/>
</dbReference>
<keyword evidence="3" id="KW-0804">Transcription</keyword>
<dbReference type="SUPFAM" id="SSF55781">
    <property type="entry name" value="GAF domain-like"/>
    <property type="match status" value="1"/>
</dbReference>
<dbReference type="SUPFAM" id="SSF46785">
    <property type="entry name" value="Winged helix' DNA-binding domain"/>
    <property type="match status" value="1"/>
</dbReference>
<sequence length="260" mass="28505">MIYAVAKALKILQLFSVDEPRLSLTEISRRLGMPKSTVHNLLATLQAYGYIERTDDELYAIGVAPLLLTQTMRISVELRDPAAPILRQLAEATRESVYLTIRQEDAALYIYAVESPHRLLARTAVGDRAPLHCTSVGKAMLAGLPEEEVDAILRRAGLPSFTSRTLTDVDVLKAELAATRRRGYAIDCGEHEEGLFCIGAAIRDGRGRVIGACSVSGIDPAILGERRESLAELVIDAAQNISRLMGYVPATFSDVVRRRM</sequence>
<dbReference type="EMBL" id="DSMG01000054">
    <property type="protein sequence ID" value="HDX30838.1"/>
    <property type="molecule type" value="Genomic_DNA"/>
</dbReference>
<organism evidence="8">
    <name type="scientific">Caldilinea aerophila</name>
    <dbReference type="NCBI Taxonomy" id="133453"/>
    <lineage>
        <taxon>Bacteria</taxon>
        <taxon>Bacillati</taxon>
        <taxon>Chloroflexota</taxon>
        <taxon>Caldilineae</taxon>
        <taxon>Caldilineales</taxon>
        <taxon>Caldilineaceae</taxon>
        <taxon>Caldilinea</taxon>
    </lineage>
</organism>
<evidence type="ECO:0000256" key="4">
    <source>
        <dbReference type="ARBA" id="ARBA00058938"/>
    </source>
</evidence>
<dbReference type="FunFam" id="1.10.10.10:FF:000056">
    <property type="entry name" value="IclR family transcriptional regulator"/>
    <property type="match status" value="1"/>
</dbReference>
<dbReference type="PROSITE" id="PS51078">
    <property type="entry name" value="ICLR_ED"/>
    <property type="match status" value="1"/>
</dbReference>
<accession>A0A7C1FN43</accession>
<dbReference type="PROSITE" id="PS51077">
    <property type="entry name" value="HTH_ICLR"/>
    <property type="match status" value="1"/>
</dbReference>
<dbReference type="InterPro" id="IPR036390">
    <property type="entry name" value="WH_DNA-bd_sf"/>
</dbReference>
<protein>
    <recommendedName>
        <fullName evidence="5">Glycerol operon regulatory protein</fullName>
    </recommendedName>
</protein>
<dbReference type="Pfam" id="PF01614">
    <property type="entry name" value="IclR_C"/>
    <property type="match status" value="1"/>
</dbReference>
<comment type="caution">
    <text evidence="8">The sequence shown here is derived from an EMBL/GenBank/DDBJ whole genome shotgun (WGS) entry which is preliminary data.</text>
</comment>
<dbReference type="GO" id="GO:0003700">
    <property type="term" value="F:DNA-binding transcription factor activity"/>
    <property type="evidence" value="ECO:0007669"/>
    <property type="project" value="TreeGrafter"/>
</dbReference>
<gene>
    <name evidence="8" type="ORF">ENQ20_05020</name>
</gene>
<comment type="function">
    <text evidence="4">May be an activator protein for the gylABX operon.</text>
</comment>
<dbReference type="InterPro" id="IPR029016">
    <property type="entry name" value="GAF-like_dom_sf"/>
</dbReference>
<dbReference type="InterPro" id="IPR014757">
    <property type="entry name" value="Tscrpt_reg_IclR_C"/>
</dbReference>
<reference evidence="8" key="1">
    <citation type="journal article" date="2020" name="mSystems">
        <title>Genome- and Community-Level Interaction Insights into Carbon Utilization and Element Cycling Functions of Hydrothermarchaeota in Hydrothermal Sediment.</title>
        <authorList>
            <person name="Zhou Z."/>
            <person name="Liu Y."/>
            <person name="Xu W."/>
            <person name="Pan J."/>
            <person name="Luo Z.H."/>
            <person name="Li M."/>
        </authorList>
    </citation>
    <scope>NUCLEOTIDE SEQUENCE [LARGE SCALE GENOMIC DNA]</scope>
    <source>
        <strain evidence="8">SpSt-289</strain>
    </source>
</reference>
<dbReference type="GO" id="GO:0003677">
    <property type="term" value="F:DNA binding"/>
    <property type="evidence" value="ECO:0007669"/>
    <property type="project" value="UniProtKB-KW"/>
</dbReference>
<evidence type="ECO:0000259" key="7">
    <source>
        <dbReference type="PROSITE" id="PS51078"/>
    </source>
</evidence>
<dbReference type="SMART" id="SM00346">
    <property type="entry name" value="HTH_ICLR"/>
    <property type="match status" value="1"/>
</dbReference>
<dbReference type="InterPro" id="IPR036388">
    <property type="entry name" value="WH-like_DNA-bd_sf"/>
</dbReference>
<feature type="domain" description="HTH iclR-type" evidence="6">
    <location>
        <begin position="2"/>
        <end position="63"/>
    </location>
</feature>
<evidence type="ECO:0000256" key="3">
    <source>
        <dbReference type="ARBA" id="ARBA00023163"/>
    </source>
</evidence>
<dbReference type="AlphaFoldDB" id="A0A7C1FN43"/>
<dbReference type="Gene3D" id="3.30.450.40">
    <property type="match status" value="1"/>
</dbReference>
<evidence type="ECO:0000256" key="1">
    <source>
        <dbReference type="ARBA" id="ARBA00023015"/>
    </source>
</evidence>
<dbReference type="InterPro" id="IPR050707">
    <property type="entry name" value="HTH_MetabolicPath_Reg"/>
</dbReference>
<evidence type="ECO:0000259" key="6">
    <source>
        <dbReference type="PROSITE" id="PS51077"/>
    </source>
</evidence>
<dbReference type="PANTHER" id="PTHR30136:SF35">
    <property type="entry name" value="HTH-TYPE TRANSCRIPTIONAL REGULATOR RV1719"/>
    <property type="match status" value="1"/>
</dbReference>
<evidence type="ECO:0000313" key="8">
    <source>
        <dbReference type="EMBL" id="HDX30838.1"/>
    </source>
</evidence>
<dbReference type="PANTHER" id="PTHR30136">
    <property type="entry name" value="HELIX-TURN-HELIX TRANSCRIPTIONAL REGULATOR, ICLR FAMILY"/>
    <property type="match status" value="1"/>
</dbReference>
<dbReference type="InterPro" id="IPR005471">
    <property type="entry name" value="Tscrpt_reg_IclR_N"/>
</dbReference>
<name>A0A7C1FN43_9CHLR</name>
<evidence type="ECO:0000256" key="2">
    <source>
        <dbReference type="ARBA" id="ARBA00023125"/>
    </source>
</evidence>
<evidence type="ECO:0000256" key="5">
    <source>
        <dbReference type="ARBA" id="ARBA00070406"/>
    </source>
</evidence>
<keyword evidence="1" id="KW-0805">Transcription regulation</keyword>
<dbReference type="GO" id="GO:0045892">
    <property type="term" value="P:negative regulation of DNA-templated transcription"/>
    <property type="evidence" value="ECO:0007669"/>
    <property type="project" value="TreeGrafter"/>
</dbReference>
<keyword evidence="2" id="KW-0238">DNA-binding</keyword>
<feature type="domain" description="IclR-ED" evidence="7">
    <location>
        <begin position="64"/>
        <end position="247"/>
    </location>
</feature>
<dbReference type="Pfam" id="PF09339">
    <property type="entry name" value="HTH_IclR"/>
    <property type="match status" value="1"/>
</dbReference>
<proteinExistence type="predicted"/>